<feature type="transmembrane region" description="Helical" evidence="6">
    <location>
        <begin position="207"/>
        <end position="227"/>
    </location>
</feature>
<gene>
    <name evidence="7" type="ORF">JQ615_40860</name>
</gene>
<proteinExistence type="predicted"/>
<feature type="transmembrane region" description="Helical" evidence="6">
    <location>
        <begin position="417"/>
        <end position="437"/>
    </location>
</feature>
<feature type="transmembrane region" description="Helical" evidence="6">
    <location>
        <begin position="248"/>
        <end position="269"/>
    </location>
</feature>
<dbReference type="InterPro" id="IPR050833">
    <property type="entry name" value="Poly_Biosynth_Transport"/>
</dbReference>
<evidence type="ECO:0000256" key="5">
    <source>
        <dbReference type="ARBA" id="ARBA00023136"/>
    </source>
</evidence>
<evidence type="ECO:0000256" key="6">
    <source>
        <dbReference type="SAM" id="Phobius"/>
    </source>
</evidence>
<protein>
    <submittedName>
        <fullName evidence="7">Oligosaccharide flippase family protein</fullName>
    </submittedName>
</protein>
<evidence type="ECO:0000313" key="7">
    <source>
        <dbReference type="EMBL" id="MBR0801699.1"/>
    </source>
</evidence>
<evidence type="ECO:0000256" key="3">
    <source>
        <dbReference type="ARBA" id="ARBA00022692"/>
    </source>
</evidence>
<feature type="transmembrane region" description="Helical" evidence="6">
    <location>
        <begin position="321"/>
        <end position="342"/>
    </location>
</feature>
<evidence type="ECO:0000256" key="4">
    <source>
        <dbReference type="ARBA" id="ARBA00022989"/>
    </source>
</evidence>
<dbReference type="PANTHER" id="PTHR30250">
    <property type="entry name" value="PST FAMILY PREDICTED COLANIC ACID TRANSPORTER"/>
    <property type="match status" value="1"/>
</dbReference>
<feature type="transmembrane region" description="Helical" evidence="6">
    <location>
        <begin position="289"/>
        <end position="309"/>
    </location>
</feature>
<keyword evidence="5 6" id="KW-0472">Membrane</keyword>
<keyword evidence="4 6" id="KW-1133">Transmembrane helix</keyword>
<keyword evidence="3 6" id="KW-0812">Transmembrane</keyword>
<keyword evidence="2" id="KW-1003">Cell membrane</keyword>
<organism evidence="7 8">
    <name type="scientific">Bradyrhizobium jicamae</name>
    <dbReference type="NCBI Taxonomy" id="280332"/>
    <lineage>
        <taxon>Bacteria</taxon>
        <taxon>Pseudomonadati</taxon>
        <taxon>Pseudomonadota</taxon>
        <taxon>Alphaproteobacteria</taxon>
        <taxon>Hyphomicrobiales</taxon>
        <taxon>Nitrobacteraceae</taxon>
        <taxon>Bradyrhizobium</taxon>
    </lineage>
</organism>
<sequence length="455" mass="49101">MKVVKVKPAKSMVSEFGSQLAARVRRPLMRLISPGLTHAVVLRGSFIAASGFVAQALPFLAMPLLTRLYDPSAFGLYTIIASLIACIGGAAPMKFDVAIPISKTPDEARSLWQISTIVTVLALFALLVIWRGSASWVEHIQISPSGGTWPLVLAASGIAAAYQYTSAWLLYAHSYAAISLTRLARGLCFVGFAFLFLDSGLGNRGLLFGFLAGTLIGTISSFVLALWQGLRPLRLHGIRAAFHQYSDFPFKAAFPAMLDLVALAAPLLAISRLYSIDDAAMFGLFRQAITAPFSLVSTAFGQVLTRQLAELIAAKERVYRLVLNTSVVLIVISGLVAAVVLLDGPEVFRIVFGVKWAQAGSIAAILVIPAACQFVASTLSGTLIALRSLTWLACWQIGYFLAVFLLIYLEPTSLTHFIYGLAAVDFLLSLVYLAIIARAIWLYERSGCEPFAKTT</sequence>
<dbReference type="Proteomes" id="UP001315278">
    <property type="component" value="Unassembled WGS sequence"/>
</dbReference>
<comment type="subcellular location">
    <subcellularLocation>
        <location evidence="1">Cell membrane</location>
        <topology evidence="1">Multi-pass membrane protein</topology>
    </subcellularLocation>
</comment>
<accession>A0ABS5FYQ4</accession>
<comment type="caution">
    <text evidence="7">The sequence shown here is derived from an EMBL/GenBank/DDBJ whole genome shotgun (WGS) entry which is preliminary data.</text>
</comment>
<dbReference type="RefSeq" id="WP_212495631.1">
    <property type="nucleotide sequence ID" value="NZ_JAFCJH010000098.1"/>
</dbReference>
<dbReference type="EMBL" id="JAFCJH010000098">
    <property type="protein sequence ID" value="MBR0801699.1"/>
    <property type="molecule type" value="Genomic_DNA"/>
</dbReference>
<feature type="transmembrane region" description="Helical" evidence="6">
    <location>
        <begin position="393"/>
        <end position="411"/>
    </location>
</feature>
<feature type="transmembrane region" description="Helical" evidence="6">
    <location>
        <begin position="183"/>
        <end position="201"/>
    </location>
</feature>
<feature type="transmembrane region" description="Helical" evidence="6">
    <location>
        <begin position="35"/>
        <end position="54"/>
    </location>
</feature>
<dbReference type="Pfam" id="PF13440">
    <property type="entry name" value="Polysacc_synt_3"/>
    <property type="match status" value="1"/>
</dbReference>
<feature type="transmembrane region" description="Helical" evidence="6">
    <location>
        <begin position="362"/>
        <end position="386"/>
    </location>
</feature>
<feature type="transmembrane region" description="Helical" evidence="6">
    <location>
        <begin position="150"/>
        <end position="171"/>
    </location>
</feature>
<evidence type="ECO:0000256" key="2">
    <source>
        <dbReference type="ARBA" id="ARBA00022475"/>
    </source>
</evidence>
<evidence type="ECO:0000313" key="8">
    <source>
        <dbReference type="Proteomes" id="UP001315278"/>
    </source>
</evidence>
<keyword evidence="8" id="KW-1185">Reference proteome</keyword>
<reference evidence="8" key="1">
    <citation type="journal article" date="2021" name="ISME J.">
        <title>Evolutionary origin and ecological implication of a unique nif island in free-living Bradyrhizobium lineages.</title>
        <authorList>
            <person name="Tao J."/>
        </authorList>
    </citation>
    <scope>NUCLEOTIDE SEQUENCE [LARGE SCALE GENOMIC DNA]</scope>
    <source>
        <strain evidence="8">SZCCT0434</strain>
    </source>
</reference>
<dbReference type="PANTHER" id="PTHR30250:SF11">
    <property type="entry name" value="O-ANTIGEN TRANSPORTER-RELATED"/>
    <property type="match status" value="1"/>
</dbReference>
<feature type="transmembrane region" description="Helical" evidence="6">
    <location>
        <begin position="74"/>
        <end position="91"/>
    </location>
</feature>
<name>A0ABS5FYQ4_9BRAD</name>
<evidence type="ECO:0000256" key="1">
    <source>
        <dbReference type="ARBA" id="ARBA00004651"/>
    </source>
</evidence>
<feature type="transmembrane region" description="Helical" evidence="6">
    <location>
        <begin position="111"/>
        <end position="130"/>
    </location>
</feature>